<reference evidence="4 5" key="1">
    <citation type="submission" date="2020-05" db="EMBL/GenBank/DDBJ databases">
        <title>Horizontal transmission and recombination maintain forever young bacterial symbiont genomes.</title>
        <authorList>
            <person name="Russell S.L."/>
            <person name="Pepper-Tunick E."/>
            <person name="Svedberg J."/>
            <person name="Byrne A."/>
            <person name="Ruelas Castillo J."/>
            <person name="Vollmers C."/>
            <person name="Beinart R.A."/>
            <person name="Corbett-Detig R."/>
        </authorList>
    </citation>
    <scope>NUCLEOTIDE SEQUENCE [LARGE SCALE GENOMIC DNA]</scope>
    <source>
        <strain evidence="4">4727-3</strain>
    </source>
</reference>
<dbReference type="GO" id="GO:0005524">
    <property type="term" value="F:ATP binding"/>
    <property type="evidence" value="ECO:0007669"/>
    <property type="project" value="InterPro"/>
</dbReference>
<dbReference type="PANTHER" id="PTHR45766:SF6">
    <property type="entry name" value="SWI_SNF-RELATED MATRIX-ASSOCIATED ACTIN-DEPENDENT REGULATOR OF CHROMATIN SUBFAMILY A-LIKE PROTEIN 1"/>
    <property type="match status" value="1"/>
</dbReference>
<evidence type="ECO:0000259" key="3">
    <source>
        <dbReference type="PROSITE" id="PS51192"/>
    </source>
</evidence>
<dbReference type="EMBL" id="JACCHS010000001">
    <property type="protein sequence ID" value="NYT46339.1"/>
    <property type="molecule type" value="Genomic_DNA"/>
</dbReference>
<dbReference type="SMART" id="SM00487">
    <property type="entry name" value="DEXDc"/>
    <property type="match status" value="1"/>
</dbReference>
<dbReference type="AlphaFoldDB" id="A0A7Z0MML6"/>
<dbReference type="PANTHER" id="PTHR45766">
    <property type="entry name" value="DNA ANNEALING HELICASE AND ENDONUCLEASE ZRANB3 FAMILY MEMBER"/>
    <property type="match status" value="1"/>
</dbReference>
<accession>A0A7Z0MML6</accession>
<dbReference type="InterPro" id="IPR000330">
    <property type="entry name" value="SNF2_N"/>
</dbReference>
<gene>
    <name evidence="4" type="ORF">H0A75_00070</name>
</gene>
<evidence type="ECO:0000313" key="5">
    <source>
        <dbReference type="Proteomes" id="UP000537890"/>
    </source>
</evidence>
<keyword evidence="1" id="KW-0378">Hydrolase</keyword>
<dbReference type="GO" id="GO:0004386">
    <property type="term" value="F:helicase activity"/>
    <property type="evidence" value="ECO:0007669"/>
    <property type="project" value="UniProtKB-KW"/>
</dbReference>
<name>A0A7Z0MML6_9GAMM</name>
<proteinExistence type="predicted"/>
<dbReference type="GO" id="GO:0031297">
    <property type="term" value="P:replication fork processing"/>
    <property type="evidence" value="ECO:0007669"/>
    <property type="project" value="TreeGrafter"/>
</dbReference>
<protein>
    <submittedName>
        <fullName evidence="4">DEAD/DEAH box helicase family protein</fullName>
    </submittedName>
</protein>
<dbReference type="InterPro" id="IPR014001">
    <property type="entry name" value="Helicase_ATP-bd"/>
</dbReference>
<keyword evidence="2 4" id="KW-0547">Nucleotide-binding</keyword>
<dbReference type="Proteomes" id="UP000537890">
    <property type="component" value="Unassembled WGS sequence"/>
</dbReference>
<dbReference type="InterPro" id="IPR038718">
    <property type="entry name" value="SNF2-like_sf"/>
</dbReference>
<dbReference type="Pfam" id="PF00176">
    <property type="entry name" value="SNF2-rel_dom"/>
    <property type="match status" value="1"/>
</dbReference>
<evidence type="ECO:0000256" key="1">
    <source>
        <dbReference type="ARBA" id="ARBA00022801"/>
    </source>
</evidence>
<evidence type="ECO:0000256" key="2">
    <source>
        <dbReference type="ARBA" id="ARBA00022806"/>
    </source>
</evidence>
<feature type="domain" description="Helicase ATP-binding" evidence="3">
    <location>
        <begin position="25"/>
        <end position="175"/>
    </location>
</feature>
<dbReference type="GO" id="GO:0016787">
    <property type="term" value="F:hydrolase activity"/>
    <property type="evidence" value="ECO:0007669"/>
    <property type="project" value="UniProtKB-KW"/>
</dbReference>
<dbReference type="Gene3D" id="3.40.50.10810">
    <property type="entry name" value="Tandem AAA-ATPase domain"/>
    <property type="match status" value="1"/>
</dbReference>
<dbReference type="SUPFAM" id="SSF52540">
    <property type="entry name" value="P-loop containing nucleoside triphosphate hydrolases"/>
    <property type="match status" value="1"/>
</dbReference>
<comment type="caution">
    <text evidence="4">The sequence shown here is derived from an EMBL/GenBank/DDBJ whole genome shotgun (WGS) entry which is preliminary data.</text>
</comment>
<evidence type="ECO:0000313" key="4">
    <source>
        <dbReference type="EMBL" id="NYT46339.1"/>
    </source>
</evidence>
<dbReference type="InterPro" id="IPR027417">
    <property type="entry name" value="P-loop_NTPase"/>
</dbReference>
<keyword evidence="2 4" id="KW-0067">ATP-binding</keyword>
<organism evidence="4 5">
    <name type="scientific">Candidatus Methanofishera endochildressiae</name>
    <dbReference type="NCBI Taxonomy" id="2738884"/>
    <lineage>
        <taxon>Bacteria</taxon>
        <taxon>Pseudomonadati</taxon>
        <taxon>Pseudomonadota</taxon>
        <taxon>Gammaproteobacteria</taxon>
        <taxon>Candidatus Methanofishera</taxon>
    </lineage>
</organism>
<dbReference type="GO" id="GO:0006281">
    <property type="term" value="P:DNA repair"/>
    <property type="evidence" value="ECO:0007669"/>
    <property type="project" value="TreeGrafter"/>
</dbReference>
<dbReference type="PROSITE" id="PS51192">
    <property type="entry name" value="HELICASE_ATP_BIND_1"/>
    <property type="match status" value="1"/>
</dbReference>
<sequence>MLGRSDLHEYQINAIDFLRKKNGRFLDMGLGKTATSLTVASEFLDQNTVSRVLIVAPLRVANTVWKQESEKWGHLAHLKIGICTGTPLNRKKILAGDYDIIVINRENIPWLVSNDSDFNMVIVDESSSFKSHASQRFKALRKITTKCKSVILLSGTPSPNGYKDLWAQIYLLDDGARLGKNITEFRRRYCTDVGYGYSDWVVNESARDVIKESIADLCVSMSADDYLSLPPRIDLVEFIDLPPAVVKIYEKMKRDFLYQ</sequence>
<keyword evidence="2 4" id="KW-0347">Helicase</keyword>